<protein>
    <recommendedName>
        <fullName evidence="1">Rhodanese domain-containing protein</fullName>
    </recommendedName>
</protein>
<comment type="caution">
    <text evidence="2">The sequence shown here is derived from an EMBL/GenBank/DDBJ whole genome shotgun (WGS) entry which is preliminary data.</text>
</comment>
<dbReference type="Proteomes" id="UP001642520">
    <property type="component" value="Unassembled WGS sequence"/>
</dbReference>
<evidence type="ECO:0000259" key="1">
    <source>
        <dbReference type="PROSITE" id="PS50206"/>
    </source>
</evidence>
<dbReference type="SUPFAM" id="SSF52821">
    <property type="entry name" value="Rhodanese/Cell cycle control phosphatase"/>
    <property type="match status" value="1"/>
</dbReference>
<dbReference type="Pfam" id="PF00581">
    <property type="entry name" value="Rhodanese"/>
    <property type="match status" value="1"/>
</dbReference>
<dbReference type="InterPro" id="IPR036873">
    <property type="entry name" value="Rhodanese-like_dom_sf"/>
</dbReference>
<dbReference type="EMBL" id="CAXAJV020001290">
    <property type="protein sequence ID" value="CAL7940733.1"/>
    <property type="molecule type" value="Genomic_DNA"/>
</dbReference>
<dbReference type="Gene3D" id="3.40.250.10">
    <property type="entry name" value="Rhodanese-like domain"/>
    <property type="match status" value="1"/>
</dbReference>
<organism evidence="2 3">
    <name type="scientific">Xylocopa violacea</name>
    <name type="common">Violet carpenter bee</name>
    <name type="synonym">Apis violacea</name>
    <dbReference type="NCBI Taxonomy" id="135666"/>
    <lineage>
        <taxon>Eukaryota</taxon>
        <taxon>Metazoa</taxon>
        <taxon>Ecdysozoa</taxon>
        <taxon>Arthropoda</taxon>
        <taxon>Hexapoda</taxon>
        <taxon>Insecta</taxon>
        <taxon>Pterygota</taxon>
        <taxon>Neoptera</taxon>
        <taxon>Endopterygota</taxon>
        <taxon>Hymenoptera</taxon>
        <taxon>Apocrita</taxon>
        <taxon>Aculeata</taxon>
        <taxon>Apoidea</taxon>
        <taxon>Anthophila</taxon>
        <taxon>Apidae</taxon>
        <taxon>Xylocopa</taxon>
        <taxon>Xylocopa</taxon>
    </lineage>
</organism>
<gene>
    <name evidence="2" type="ORF">XYLVIOL_LOCUS4635</name>
</gene>
<sequence>MFTTHKIIMKSSKLRQFYKFTSFKSLYQNSYTIPQIFIHDKLLETTLYKIPSSEVLTSHFSTSTLVNTNSKTMSEDDKKSLNVDYNELLKAQNDSSVLIIDVREKEEIDETGKLPGSIHIPMGDVANTLLSLSDKDFKEKFNREKPLKDTKIILSCRSGKRSGMVQEEILKLGYENAYNYVGGWLDWESNQKV</sequence>
<dbReference type="PANTHER" id="PTHR44086">
    <property type="entry name" value="THIOSULFATE SULFURTRANSFERASE RDL2, MITOCHONDRIAL-RELATED"/>
    <property type="match status" value="1"/>
</dbReference>
<proteinExistence type="predicted"/>
<name>A0ABP1NKZ0_XYLVO</name>
<evidence type="ECO:0000313" key="2">
    <source>
        <dbReference type="EMBL" id="CAL7940733.1"/>
    </source>
</evidence>
<feature type="domain" description="Rhodanese" evidence="1">
    <location>
        <begin position="93"/>
        <end position="192"/>
    </location>
</feature>
<dbReference type="PROSITE" id="PS50206">
    <property type="entry name" value="RHODANESE_3"/>
    <property type="match status" value="1"/>
</dbReference>
<dbReference type="PANTHER" id="PTHR44086:SF10">
    <property type="entry name" value="THIOSULFATE SULFURTRANSFERASE_RHODANESE-LIKE DOMAIN-CONTAINING PROTEIN 3"/>
    <property type="match status" value="1"/>
</dbReference>
<dbReference type="InterPro" id="IPR001763">
    <property type="entry name" value="Rhodanese-like_dom"/>
</dbReference>
<dbReference type="SMART" id="SM00450">
    <property type="entry name" value="RHOD"/>
    <property type="match status" value="1"/>
</dbReference>
<reference evidence="2 3" key="1">
    <citation type="submission" date="2024-08" db="EMBL/GenBank/DDBJ databases">
        <authorList>
            <person name="Will J Nash"/>
            <person name="Angela Man"/>
            <person name="Seanna McTaggart"/>
            <person name="Kendall Baker"/>
            <person name="Tom Barker"/>
            <person name="Leah Catchpole"/>
            <person name="Alex Durrant"/>
            <person name="Karim Gharbi"/>
            <person name="Naomi Irish"/>
            <person name="Gemy Kaithakottil"/>
            <person name="Debby Ku"/>
            <person name="Aaliyah Providence"/>
            <person name="Felix Shaw"/>
            <person name="David Swarbreck"/>
            <person name="Chris Watkins"/>
            <person name="Ann M. McCartney"/>
            <person name="Giulio Formenti"/>
            <person name="Alice Mouton"/>
            <person name="Noel Vella"/>
            <person name="Bjorn M von Reumont"/>
            <person name="Adriana Vella"/>
            <person name="Wilfried Haerty"/>
        </authorList>
    </citation>
    <scope>NUCLEOTIDE SEQUENCE [LARGE SCALE GENOMIC DNA]</scope>
</reference>
<keyword evidence="3" id="KW-1185">Reference proteome</keyword>
<accession>A0ABP1NKZ0</accession>
<evidence type="ECO:0000313" key="3">
    <source>
        <dbReference type="Proteomes" id="UP001642520"/>
    </source>
</evidence>